<proteinExistence type="predicted"/>
<accession>A0A9W9WPR1</accession>
<gene>
    <name evidence="2" type="ORF">N7530_008686</name>
</gene>
<evidence type="ECO:0000313" key="2">
    <source>
        <dbReference type="EMBL" id="KAJ5471329.1"/>
    </source>
</evidence>
<sequence length="72" mass="7866">MGEAKLRTVRSRGRTRAKDWSVRAGDRGANRELQTANKPFEEQAIVALQVQPSTARARATVSVAGLECCPQL</sequence>
<organism evidence="2 3">
    <name type="scientific">Penicillium desertorum</name>
    <dbReference type="NCBI Taxonomy" id="1303715"/>
    <lineage>
        <taxon>Eukaryota</taxon>
        <taxon>Fungi</taxon>
        <taxon>Dikarya</taxon>
        <taxon>Ascomycota</taxon>
        <taxon>Pezizomycotina</taxon>
        <taxon>Eurotiomycetes</taxon>
        <taxon>Eurotiomycetidae</taxon>
        <taxon>Eurotiales</taxon>
        <taxon>Aspergillaceae</taxon>
        <taxon>Penicillium</taxon>
    </lineage>
</organism>
<dbReference type="AlphaFoldDB" id="A0A9W9WPR1"/>
<reference evidence="2" key="2">
    <citation type="journal article" date="2023" name="IMA Fungus">
        <title>Comparative genomic study of the Penicillium genus elucidates a diverse pangenome and 15 lateral gene transfer events.</title>
        <authorList>
            <person name="Petersen C."/>
            <person name="Sorensen T."/>
            <person name="Nielsen M.R."/>
            <person name="Sondergaard T.E."/>
            <person name="Sorensen J.L."/>
            <person name="Fitzpatrick D.A."/>
            <person name="Frisvad J.C."/>
            <person name="Nielsen K.L."/>
        </authorList>
    </citation>
    <scope>NUCLEOTIDE SEQUENCE</scope>
    <source>
        <strain evidence="2">IBT 17660</strain>
    </source>
</reference>
<keyword evidence="3" id="KW-1185">Reference proteome</keyword>
<dbReference type="EMBL" id="JAPWDO010000005">
    <property type="protein sequence ID" value="KAJ5471329.1"/>
    <property type="molecule type" value="Genomic_DNA"/>
</dbReference>
<dbReference type="Proteomes" id="UP001147760">
    <property type="component" value="Unassembled WGS sequence"/>
</dbReference>
<evidence type="ECO:0000256" key="1">
    <source>
        <dbReference type="SAM" id="MobiDB-lite"/>
    </source>
</evidence>
<comment type="caution">
    <text evidence="2">The sequence shown here is derived from an EMBL/GenBank/DDBJ whole genome shotgun (WGS) entry which is preliminary data.</text>
</comment>
<evidence type="ECO:0000313" key="3">
    <source>
        <dbReference type="Proteomes" id="UP001147760"/>
    </source>
</evidence>
<feature type="compositionally biased region" description="Basic and acidic residues" evidence="1">
    <location>
        <begin position="16"/>
        <end position="30"/>
    </location>
</feature>
<feature type="region of interest" description="Disordered" evidence="1">
    <location>
        <begin position="1"/>
        <end position="32"/>
    </location>
</feature>
<name>A0A9W9WPR1_9EURO</name>
<protein>
    <submittedName>
        <fullName evidence="2">Uncharacterized protein</fullName>
    </submittedName>
</protein>
<reference evidence="2" key="1">
    <citation type="submission" date="2022-12" db="EMBL/GenBank/DDBJ databases">
        <authorList>
            <person name="Petersen C."/>
        </authorList>
    </citation>
    <scope>NUCLEOTIDE SEQUENCE</scope>
    <source>
        <strain evidence="2">IBT 17660</strain>
    </source>
</reference>